<evidence type="ECO:0000256" key="2">
    <source>
        <dbReference type="ARBA" id="ARBA00022741"/>
    </source>
</evidence>
<dbReference type="GO" id="GO:0005524">
    <property type="term" value="F:ATP binding"/>
    <property type="evidence" value="ECO:0007669"/>
    <property type="project" value="UniProtKB-KW"/>
</dbReference>
<dbReference type="InterPro" id="IPR011793">
    <property type="entry name" value="YbdK"/>
</dbReference>
<keyword evidence="6" id="KW-1185">Reference proteome</keyword>
<evidence type="ECO:0000256" key="3">
    <source>
        <dbReference type="ARBA" id="ARBA00022840"/>
    </source>
</evidence>
<dbReference type="GO" id="GO:0004357">
    <property type="term" value="F:glutamate-cysteine ligase activity"/>
    <property type="evidence" value="ECO:0007669"/>
    <property type="project" value="UniProtKB-EC"/>
</dbReference>
<accession>A0A509ED75</accession>
<dbReference type="InterPro" id="IPR050141">
    <property type="entry name" value="GCL_type2/YbdK_subfam"/>
</dbReference>
<keyword evidence="3 4" id="KW-0067">ATP-binding</keyword>
<evidence type="ECO:0000256" key="1">
    <source>
        <dbReference type="ARBA" id="ARBA00022598"/>
    </source>
</evidence>
<keyword evidence="2 4" id="KW-0547">Nucleotide-binding</keyword>
<dbReference type="Gene3D" id="3.30.590.20">
    <property type="match status" value="1"/>
</dbReference>
<dbReference type="NCBIfam" id="TIGR02050">
    <property type="entry name" value="gshA_cyan_rel"/>
    <property type="match status" value="1"/>
</dbReference>
<evidence type="ECO:0000256" key="4">
    <source>
        <dbReference type="HAMAP-Rule" id="MF_01609"/>
    </source>
</evidence>
<comment type="function">
    <text evidence="4">ATP-dependent carboxylate-amine ligase which exhibits weak glutamate--cysteine ligase activity.</text>
</comment>
<dbReference type="GO" id="GO:0042398">
    <property type="term" value="P:modified amino acid biosynthetic process"/>
    <property type="evidence" value="ECO:0007669"/>
    <property type="project" value="InterPro"/>
</dbReference>
<dbReference type="Pfam" id="PF04107">
    <property type="entry name" value="GCS2"/>
    <property type="match status" value="1"/>
</dbReference>
<evidence type="ECO:0000313" key="5">
    <source>
        <dbReference type="EMBL" id="VUD71554.1"/>
    </source>
</evidence>
<dbReference type="RefSeq" id="WP_142582981.1">
    <property type="nucleotide sequence ID" value="NZ_CABFPH010000024.1"/>
</dbReference>
<reference evidence="5 6" key="1">
    <citation type="submission" date="2019-06" db="EMBL/GenBank/DDBJ databases">
        <authorList>
            <person name="Rodrigo-Torres L."/>
            <person name="Arahal R. D."/>
            <person name="Lucena T."/>
        </authorList>
    </citation>
    <scope>NUCLEOTIDE SEQUENCE [LARGE SCALE GENOMIC DNA]</scope>
    <source>
        <strain evidence="5 6">SB0023/3</strain>
    </source>
</reference>
<comment type="similarity">
    <text evidence="4">Belongs to the glutamate--cysteine ligase type 2 family. YbdK subfamily.</text>
</comment>
<dbReference type="EMBL" id="CABFPH010000024">
    <property type="protein sequence ID" value="VUD71554.1"/>
    <property type="molecule type" value="Genomic_DNA"/>
</dbReference>
<dbReference type="InterPro" id="IPR006336">
    <property type="entry name" value="GCS2"/>
</dbReference>
<protein>
    <recommendedName>
        <fullName evidence="4">Putative glutamate--cysteine ligase 2</fullName>
        <ecNumber evidence="4">6.3.2.2</ecNumber>
    </recommendedName>
    <alternativeName>
        <fullName evidence="4">Gamma-glutamylcysteine synthetase 2</fullName>
        <shortName evidence="4">GCS 2</shortName>
        <shortName evidence="4">Gamma-GCS 2</shortName>
    </alternativeName>
</protein>
<dbReference type="HAMAP" id="MF_01609">
    <property type="entry name" value="Glu_cys_ligase_2"/>
    <property type="match status" value="1"/>
</dbReference>
<sequence>MSSASYRFGIEEEYFLADAETRGTPRRSVKPFHVEVAERLPETGRELLQCQVEVCTPPVTDFAAAHESLAGQRAALADLAAKHELLVFAAGTHPVADWARQLPTKGDRYRGILRDVGLAGRRSLICGMHVHVEVPDPAARIGLMNRLLPFQPLLFALSASSPFWQGKPTGLLAYRLSAFGELPRTGLPELFAGSEAYERYVRIMTQAGSIQDPSFLWWSLRPSVKFPTLELRIADSCTRLEDALAIAALFRCLVRLAVRRPDLNAALDGVSRALAEENLWRAQRSGTGAEMIDEAREEAFPYAEALDGLLDLVAEDAAALGCAREVAHARTIVAEGTSADAQVAAFEAAREAGLTNRQALDAVVDWLAETSRGRVSAAAETG</sequence>
<dbReference type="OrthoDB" id="9769628at2"/>
<dbReference type="PANTHER" id="PTHR36510">
    <property type="entry name" value="GLUTAMATE--CYSTEINE LIGASE 2-RELATED"/>
    <property type="match status" value="1"/>
</dbReference>
<dbReference type="SUPFAM" id="SSF55931">
    <property type="entry name" value="Glutamine synthetase/guanido kinase"/>
    <property type="match status" value="1"/>
</dbReference>
<gene>
    <name evidence="5" type="ORF">MET9862_02137</name>
</gene>
<dbReference type="InterPro" id="IPR014746">
    <property type="entry name" value="Gln_synth/guanido_kin_cat_dom"/>
</dbReference>
<organism evidence="5 6">
    <name type="scientific">Methylobacterium symbioticum</name>
    <dbReference type="NCBI Taxonomy" id="2584084"/>
    <lineage>
        <taxon>Bacteria</taxon>
        <taxon>Pseudomonadati</taxon>
        <taxon>Pseudomonadota</taxon>
        <taxon>Alphaproteobacteria</taxon>
        <taxon>Hyphomicrobiales</taxon>
        <taxon>Methylobacteriaceae</taxon>
        <taxon>Methylobacterium</taxon>
    </lineage>
</organism>
<proteinExistence type="inferred from homology"/>
<dbReference type="AlphaFoldDB" id="A0A509ED75"/>
<keyword evidence="1 4" id="KW-0436">Ligase</keyword>
<evidence type="ECO:0000313" key="6">
    <source>
        <dbReference type="Proteomes" id="UP000410984"/>
    </source>
</evidence>
<name>A0A509ED75_9HYPH</name>
<dbReference type="EC" id="6.3.2.2" evidence="4"/>
<dbReference type="Proteomes" id="UP000410984">
    <property type="component" value="Unassembled WGS sequence"/>
</dbReference>
<dbReference type="PANTHER" id="PTHR36510:SF1">
    <property type="entry name" value="GLUTAMATE--CYSTEINE LIGASE 2-RELATED"/>
    <property type="match status" value="1"/>
</dbReference>
<comment type="catalytic activity">
    <reaction evidence="4">
        <text>L-cysteine + L-glutamate + ATP = gamma-L-glutamyl-L-cysteine + ADP + phosphate + H(+)</text>
        <dbReference type="Rhea" id="RHEA:13285"/>
        <dbReference type="ChEBI" id="CHEBI:15378"/>
        <dbReference type="ChEBI" id="CHEBI:29985"/>
        <dbReference type="ChEBI" id="CHEBI:30616"/>
        <dbReference type="ChEBI" id="CHEBI:35235"/>
        <dbReference type="ChEBI" id="CHEBI:43474"/>
        <dbReference type="ChEBI" id="CHEBI:58173"/>
        <dbReference type="ChEBI" id="CHEBI:456216"/>
        <dbReference type="EC" id="6.3.2.2"/>
    </reaction>
</comment>
<dbReference type="NCBIfam" id="NF010039">
    <property type="entry name" value="PRK13515.1"/>
    <property type="match status" value="1"/>
</dbReference>